<feature type="signal peptide" evidence="1">
    <location>
        <begin position="1"/>
        <end position="28"/>
    </location>
</feature>
<dbReference type="Gene3D" id="2.80.10.50">
    <property type="match status" value="1"/>
</dbReference>
<gene>
    <name evidence="2" type="ORF">ACFSDE_00285</name>
</gene>
<comment type="caution">
    <text evidence="2">The sequence shown here is derived from an EMBL/GenBank/DDBJ whole genome shotgun (WGS) entry which is preliminary data.</text>
</comment>
<dbReference type="PANTHER" id="PTHR31778">
    <property type="entry name" value="BUD SITE SELECTION PROTEIN RAX2"/>
    <property type="match status" value="1"/>
</dbReference>
<dbReference type="InterPro" id="IPR013431">
    <property type="entry name" value="Delta_60_rpt"/>
</dbReference>
<dbReference type="Proteomes" id="UP001597351">
    <property type="component" value="Unassembled WGS sequence"/>
</dbReference>
<sequence length="391" mass="39767">MRSRLARTWVTVVATAALLLGSGQAAHASPSATPLPTDKVDCVAYDATGTKCEVLGVVYAMTQIGSLTYIGGSFTSVSGVPRSNVAAIRADGSLDPTWDPSTDGVVYAMAAASDGSKVFIGGGFSSVGGTPWSRLAAVTPDTGALITTWKGTANNNFVRALATDGADRLYVGGTFGRLSGKAIPKLGVVSQATGVADSGFVPQPNGAVRTLALSDDATSLYVGGGFSAIAGKPRPGAAELASATGAATSFAPTDGGVVISMDVTSGGRLFFGTTSNRTWAYDVADGGTPEYRVRTGGDVQAILATDTEVYIGGHFNTMPEFKLNRVALASFDPASGTPTAWNPGANGPFGVWAIGLTRTPVSPDATPALSIGGDFSRVATLPRRGYARFAF</sequence>
<dbReference type="Pfam" id="PF17164">
    <property type="entry name" value="DUF5122"/>
    <property type="match status" value="1"/>
</dbReference>
<keyword evidence="3" id="KW-1185">Reference proteome</keyword>
<dbReference type="InterPro" id="IPR011047">
    <property type="entry name" value="Quinoprotein_ADH-like_sf"/>
</dbReference>
<reference evidence="3" key="1">
    <citation type="journal article" date="2019" name="Int. J. Syst. Evol. Microbiol.">
        <title>The Global Catalogue of Microorganisms (GCM) 10K type strain sequencing project: providing services to taxonomists for standard genome sequencing and annotation.</title>
        <authorList>
            <consortium name="The Broad Institute Genomics Platform"/>
            <consortium name="The Broad Institute Genome Sequencing Center for Infectious Disease"/>
            <person name="Wu L."/>
            <person name="Ma J."/>
        </authorList>
    </citation>
    <scope>NUCLEOTIDE SEQUENCE [LARGE SCALE GENOMIC DNA]</scope>
    <source>
        <strain evidence="3">CGMCC 1.12477</strain>
    </source>
</reference>
<feature type="chain" id="PRO_5046715473" evidence="1">
    <location>
        <begin position="29"/>
        <end position="391"/>
    </location>
</feature>
<organism evidence="2 3">
    <name type="scientific">Nocardioides aestuarii</name>
    <dbReference type="NCBI Taxonomy" id="252231"/>
    <lineage>
        <taxon>Bacteria</taxon>
        <taxon>Bacillati</taxon>
        <taxon>Actinomycetota</taxon>
        <taxon>Actinomycetes</taxon>
        <taxon>Propionibacteriales</taxon>
        <taxon>Nocardioidaceae</taxon>
        <taxon>Nocardioides</taxon>
    </lineage>
</organism>
<accession>A0ABW4TH71</accession>
<evidence type="ECO:0000313" key="3">
    <source>
        <dbReference type="Proteomes" id="UP001597351"/>
    </source>
</evidence>
<name>A0ABW4TH71_9ACTN</name>
<evidence type="ECO:0000256" key="1">
    <source>
        <dbReference type="SAM" id="SignalP"/>
    </source>
</evidence>
<proteinExistence type="predicted"/>
<protein>
    <submittedName>
        <fullName evidence="2">Delta-60 repeat domain-containing protein</fullName>
    </submittedName>
</protein>
<dbReference type="EMBL" id="JBHUGD010000001">
    <property type="protein sequence ID" value="MFD1945216.1"/>
    <property type="molecule type" value="Genomic_DNA"/>
</dbReference>
<dbReference type="PANTHER" id="PTHR31778:SF2">
    <property type="entry name" value="BUD SITE SELECTION PROTEIN RAX2"/>
    <property type="match status" value="1"/>
</dbReference>
<dbReference type="RefSeq" id="WP_343915892.1">
    <property type="nucleotide sequence ID" value="NZ_BAAAJT010000002.1"/>
</dbReference>
<dbReference type="SUPFAM" id="SSF50998">
    <property type="entry name" value="Quinoprotein alcohol dehydrogenase-like"/>
    <property type="match status" value="1"/>
</dbReference>
<evidence type="ECO:0000313" key="2">
    <source>
        <dbReference type="EMBL" id="MFD1945216.1"/>
    </source>
</evidence>
<keyword evidence="1" id="KW-0732">Signal</keyword>